<evidence type="ECO:0000313" key="9">
    <source>
        <dbReference type="EMBL" id="SUZ82807.1"/>
    </source>
</evidence>
<evidence type="ECO:0000256" key="1">
    <source>
        <dbReference type="ARBA" id="ARBA00001936"/>
    </source>
</evidence>
<sequence>MDQIDAIFDNCSSIEEILEDLRYGAMVIVVDDESRENEGDLQMVAEKVTPEDINFMAQHARGLICLSLTQSRCESLKLPLMVPDTDNDFSPNFTVSIEAAEGVTTGISADDRARTIKVTTAADAKPEHLKKPGHIFPLMSKPGGVLTRAGHTEAGCDLTRLAGFTPAAVTVEILNKDGAVANRSELVAFANKHQIKMTTIADLIRYRLAHDSQ</sequence>
<dbReference type="PANTHER" id="PTHR21327:SF34">
    <property type="entry name" value="3,4-DIHYDROXY-2-BUTANONE 4-PHOSPHATE SYNTHASE"/>
    <property type="match status" value="1"/>
</dbReference>
<dbReference type="GO" id="GO:0005829">
    <property type="term" value="C:cytosol"/>
    <property type="evidence" value="ECO:0007669"/>
    <property type="project" value="TreeGrafter"/>
</dbReference>
<keyword evidence="5" id="KW-0479">Metal-binding</keyword>
<accession>A0A381QYR6</accession>
<comment type="pathway">
    <text evidence="3">Cofactor biosynthesis; riboflavin biosynthesis.</text>
</comment>
<dbReference type="AlphaFoldDB" id="A0A381QYR6"/>
<evidence type="ECO:0008006" key="10">
    <source>
        <dbReference type="Google" id="ProtNLM"/>
    </source>
</evidence>
<dbReference type="EMBL" id="UINC01001523">
    <property type="protein sequence ID" value="SUZ82807.1"/>
    <property type="molecule type" value="Genomic_DNA"/>
</dbReference>
<evidence type="ECO:0000256" key="2">
    <source>
        <dbReference type="ARBA" id="ARBA00001946"/>
    </source>
</evidence>
<evidence type="ECO:0000256" key="5">
    <source>
        <dbReference type="ARBA" id="ARBA00022723"/>
    </source>
</evidence>
<dbReference type="SUPFAM" id="SSF55821">
    <property type="entry name" value="YrdC/RibB"/>
    <property type="match status" value="1"/>
</dbReference>
<dbReference type="UniPathway" id="UPA00275"/>
<dbReference type="InterPro" id="IPR000422">
    <property type="entry name" value="DHBP_synthase_RibB"/>
</dbReference>
<dbReference type="FunFam" id="3.90.870.10:FF:000001">
    <property type="entry name" value="Riboflavin biosynthesis protein RibBA"/>
    <property type="match status" value="1"/>
</dbReference>
<keyword evidence="7" id="KW-0464">Manganese</keyword>
<dbReference type="PANTHER" id="PTHR21327">
    <property type="entry name" value="GTP CYCLOHYDROLASE II-RELATED"/>
    <property type="match status" value="1"/>
</dbReference>
<dbReference type="InterPro" id="IPR017945">
    <property type="entry name" value="DHBP_synth_RibB-like_a/b_dom"/>
</dbReference>
<dbReference type="Gene3D" id="3.90.870.10">
    <property type="entry name" value="DHBP synthase"/>
    <property type="match status" value="1"/>
</dbReference>
<evidence type="ECO:0000256" key="3">
    <source>
        <dbReference type="ARBA" id="ARBA00005104"/>
    </source>
</evidence>
<dbReference type="NCBIfam" id="TIGR00506">
    <property type="entry name" value="ribB"/>
    <property type="match status" value="1"/>
</dbReference>
<keyword evidence="4" id="KW-0686">Riboflavin biosynthesis</keyword>
<evidence type="ECO:0000256" key="6">
    <source>
        <dbReference type="ARBA" id="ARBA00022842"/>
    </source>
</evidence>
<dbReference type="GO" id="GO:0046872">
    <property type="term" value="F:metal ion binding"/>
    <property type="evidence" value="ECO:0007669"/>
    <property type="project" value="UniProtKB-KW"/>
</dbReference>
<name>A0A381QYR6_9ZZZZ</name>
<organism evidence="9">
    <name type="scientific">marine metagenome</name>
    <dbReference type="NCBI Taxonomy" id="408172"/>
    <lineage>
        <taxon>unclassified sequences</taxon>
        <taxon>metagenomes</taxon>
        <taxon>ecological metagenomes</taxon>
    </lineage>
</organism>
<gene>
    <name evidence="9" type="ORF">METZ01_LOCUS35661</name>
</gene>
<evidence type="ECO:0000256" key="8">
    <source>
        <dbReference type="ARBA" id="ARBA00023239"/>
    </source>
</evidence>
<comment type="cofactor">
    <cofactor evidence="2">
        <name>Mg(2+)</name>
        <dbReference type="ChEBI" id="CHEBI:18420"/>
    </cofactor>
</comment>
<keyword evidence="6" id="KW-0460">Magnesium</keyword>
<protein>
    <recommendedName>
        <fullName evidence="10">3,4-dihydroxy-2-butanone 4-phosphate synthase</fullName>
    </recommendedName>
</protein>
<dbReference type="GO" id="GO:0003935">
    <property type="term" value="F:GTP cyclohydrolase II activity"/>
    <property type="evidence" value="ECO:0007669"/>
    <property type="project" value="TreeGrafter"/>
</dbReference>
<proteinExistence type="predicted"/>
<evidence type="ECO:0000256" key="4">
    <source>
        <dbReference type="ARBA" id="ARBA00022619"/>
    </source>
</evidence>
<dbReference type="Pfam" id="PF00926">
    <property type="entry name" value="DHBP_synthase"/>
    <property type="match status" value="1"/>
</dbReference>
<comment type="cofactor">
    <cofactor evidence="1">
        <name>Mn(2+)</name>
        <dbReference type="ChEBI" id="CHEBI:29035"/>
    </cofactor>
</comment>
<evidence type="ECO:0000256" key="7">
    <source>
        <dbReference type="ARBA" id="ARBA00023211"/>
    </source>
</evidence>
<dbReference type="GO" id="GO:0008686">
    <property type="term" value="F:3,4-dihydroxy-2-butanone-4-phosphate synthase activity"/>
    <property type="evidence" value="ECO:0007669"/>
    <property type="project" value="InterPro"/>
</dbReference>
<reference evidence="9" key="1">
    <citation type="submission" date="2018-05" db="EMBL/GenBank/DDBJ databases">
        <authorList>
            <person name="Lanie J.A."/>
            <person name="Ng W.-L."/>
            <person name="Kazmierczak K.M."/>
            <person name="Andrzejewski T.M."/>
            <person name="Davidsen T.M."/>
            <person name="Wayne K.J."/>
            <person name="Tettelin H."/>
            <person name="Glass J.I."/>
            <person name="Rusch D."/>
            <person name="Podicherti R."/>
            <person name="Tsui H.-C.T."/>
            <person name="Winkler M.E."/>
        </authorList>
    </citation>
    <scope>NUCLEOTIDE SEQUENCE</scope>
</reference>
<keyword evidence="8" id="KW-0456">Lyase</keyword>
<dbReference type="GO" id="GO:0009231">
    <property type="term" value="P:riboflavin biosynthetic process"/>
    <property type="evidence" value="ECO:0007669"/>
    <property type="project" value="UniProtKB-UniPathway"/>
</dbReference>